<organism evidence="1 2">
    <name type="scientific">Hydrogenovibrio thermophilus</name>
    <dbReference type="NCBI Taxonomy" id="265883"/>
    <lineage>
        <taxon>Bacteria</taxon>
        <taxon>Pseudomonadati</taxon>
        <taxon>Pseudomonadota</taxon>
        <taxon>Gammaproteobacteria</taxon>
        <taxon>Thiotrichales</taxon>
        <taxon>Piscirickettsiaceae</taxon>
        <taxon>Hydrogenovibrio</taxon>
    </lineage>
</organism>
<dbReference type="Pfam" id="PF22817">
    <property type="entry name" value="ApeP-like"/>
    <property type="match status" value="1"/>
</dbReference>
<dbReference type="InterPro" id="IPR016776">
    <property type="entry name" value="ApeP-like_dehydratase"/>
</dbReference>
<dbReference type="GO" id="GO:0016740">
    <property type="term" value="F:transferase activity"/>
    <property type="evidence" value="ECO:0007669"/>
    <property type="project" value="UniProtKB-KW"/>
</dbReference>
<dbReference type="KEGG" id="htr:EPV75_00100"/>
<keyword evidence="1" id="KW-0808">Transferase</keyword>
<gene>
    <name evidence="1" type="ORF">EPV75_00100</name>
</gene>
<accession>A0A451G404</accession>
<dbReference type="AlphaFoldDB" id="A0A451G404"/>
<dbReference type="InterPro" id="IPR029069">
    <property type="entry name" value="HotDog_dom_sf"/>
</dbReference>
<protein>
    <submittedName>
        <fullName evidence="1">Phosphotransferase</fullName>
    </submittedName>
</protein>
<dbReference type="RefSeq" id="WP_128384043.1">
    <property type="nucleotide sequence ID" value="NZ_CP035033.1"/>
</dbReference>
<name>A0A451G404_9GAMM</name>
<dbReference type="Proteomes" id="UP000285478">
    <property type="component" value="Chromosome"/>
</dbReference>
<dbReference type="Gene3D" id="3.10.129.10">
    <property type="entry name" value="Hotdog Thioesterase"/>
    <property type="match status" value="1"/>
</dbReference>
<dbReference type="SUPFAM" id="SSF54637">
    <property type="entry name" value="Thioesterase/thiol ester dehydrase-isomerase"/>
    <property type="match status" value="1"/>
</dbReference>
<reference evidence="1 2" key="1">
    <citation type="journal article" date="2018" name="Environ. Microbiol.">
        <title>Genomes of ubiquitous marine and hypersaline Hydrogenovibrio, Thiomicrorhabdus and Thiomicrospira spp. encode a diversity of mechanisms to sustain chemolithoautotrophy in heterogeneous environments.</title>
        <authorList>
            <person name="Scott K.M."/>
            <person name="Williams J."/>
            <person name="Porter C.M.B."/>
            <person name="Russel S."/>
            <person name="Harmer T.L."/>
            <person name="Paul J.H."/>
            <person name="Antonen K.M."/>
            <person name="Bridges M.K."/>
            <person name="Camper G.J."/>
            <person name="Campla C.K."/>
            <person name="Casella L.G."/>
            <person name="Chase E."/>
            <person name="Conrad J.W."/>
            <person name="Cruz M.C."/>
            <person name="Dunlap D.S."/>
            <person name="Duran L."/>
            <person name="Fahsbender E.M."/>
            <person name="Goldsmith D.B."/>
            <person name="Keeley R.F."/>
            <person name="Kondoff M.R."/>
            <person name="Kussy B.I."/>
            <person name="Lane M.K."/>
            <person name="Lawler S."/>
            <person name="Leigh B.A."/>
            <person name="Lewis C."/>
            <person name="Lostal L.M."/>
            <person name="Marking D."/>
            <person name="Mancera P.A."/>
            <person name="McClenthan E.C."/>
            <person name="McIntyre E.A."/>
            <person name="Mine J.A."/>
            <person name="Modi S."/>
            <person name="Moore B.D."/>
            <person name="Morgan W.A."/>
            <person name="Nelson K.M."/>
            <person name="Nguyen K.N."/>
            <person name="Ogburn N."/>
            <person name="Parrino D.G."/>
            <person name="Pedapudi A.D."/>
            <person name="Pelham R.P."/>
            <person name="Preece A.M."/>
            <person name="Rampersad E.A."/>
            <person name="Richardson J.C."/>
            <person name="Rodgers C.M."/>
            <person name="Schaffer B.L."/>
            <person name="Sheridan N.E."/>
            <person name="Solone M.R."/>
            <person name="Staley Z.R."/>
            <person name="Tabuchi M."/>
            <person name="Waide R.J."/>
            <person name="Wanjugi P.W."/>
            <person name="Young S."/>
            <person name="Clum A."/>
            <person name="Daum C."/>
            <person name="Huntemann M."/>
            <person name="Ivanova N."/>
            <person name="Kyrpides N."/>
            <person name="Mikhailova N."/>
            <person name="Palaniappan K."/>
            <person name="Pillay M."/>
            <person name="Reddy T.B.K."/>
            <person name="Shapiro N."/>
            <person name="Stamatis D."/>
            <person name="Varghese N."/>
            <person name="Woyke T."/>
            <person name="Boden R."/>
            <person name="Freyermuth S.K."/>
            <person name="Kerfeld C.A."/>
        </authorList>
    </citation>
    <scope>NUCLEOTIDE SEQUENCE [LARGE SCALE GENOMIC DNA]</scope>
    <source>
        <strain evidence="1 2">JR-2</strain>
    </source>
</reference>
<keyword evidence="2" id="KW-1185">Reference proteome</keyword>
<proteinExistence type="predicted"/>
<evidence type="ECO:0000313" key="2">
    <source>
        <dbReference type="Proteomes" id="UP000285478"/>
    </source>
</evidence>
<evidence type="ECO:0000313" key="1">
    <source>
        <dbReference type="EMBL" id="QAB14184.1"/>
    </source>
</evidence>
<sequence>MNDELFDFDTLHRLIPHSDKMCLWEAVTAFDDDSVQCRTTRHLDLDHPLKRDGRLSKLHLIEFGAQTIAIHGGLKAQAEAENTASPFAKTPRPGYLASVKNITFGDFNPQTAVLTGQATQLMADDASKLYQFELQDQNGQTVCSGRALVIHPED</sequence>
<dbReference type="EMBL" id="CP035033">
    <property type="protein sequence ID" value="QAB14184.1"/>
    <property type="molecule type" value="Genomic_DNA"/>
</dbReference>